<accession>W0BEL0</accession>
<organism evidence="2 3">
    <name type="scientific">Legionella oakridgensis ATCC 33761 = DSM 21215</name>
    <dbReference type="NCBI Taxonomy" id="1268635"/>
    <lineage>
        <taxon>Bacteria</taxon>
        <taxon>Pseudomonadati</taxon>
        <taxon>Pseudomonadota</taxon>
        <taxon>Gammaproteobacteria</taxon>
        <taxon>Legionellales</taxon>
        <taxon>Legionellaceae</taxon>
        <taxon>Legionella</taxon>
    </lineage>
</organism>
<dbReference type="KEGG" id="lok:Loa_01523"/>
<keyword evidence="1" id="KW-1133">Transmembrane helix</keyword>
<dbReference type="eggNOG" id="COG1183">
    <property type="taxonomic scope" value="Bacteria"/>
</dbReference>
<dbReference type="EMBL" id="CP004006">
    <property type="protein sequence ID" value="AHE67072.1"/>
    <property type="molecule type" value="Genomic_DNA"/>
</dbReference>
<name>W0BEL0_9GAMM</name>
<keyword evidence="1" id="KW-0472">Membrane</keyword>
<feature type="transmembrane region" description="Helical" evidence="1">
    <location>
        <begin position="68"/>
        <end position="89"/>
    </location>
</feature>
<keyword evidence="3" id="KW-1185">Reference proteome</keyword>
<dbReference type="STRING" id="1268635.Loa_01523"/>
<dbReference type="HOGENOM" id="CLU_2233148_0_0_6"/>
<sequence length="105" mass="11897">MFIFNTSMVTNAWILSILCLLIFIPIKYVYPSRLDYLTTSTTLKALMHSCSTIYGISSAFLLWNYPQSNPICLAISLGYVVVYLILSIYRTYSPMIIIKNNGSHG</sequence>
<evidence type="ECO:0000256" key="1">
    <source>
        <dbReference type="SAM" id="Phobius"/>
    </source>
</evidence>
<dbReference type="Proteomes" id="UP000018838">
    <property type="component" value="Chromosome"/>
</dbReference>
<feature type="transmembrane region" description="Helical" evidence="1">
    <location>
        <begin position="42"/>
        <end position="62"/>
    </location>
</feature>
<proteinExistence type="predicted"/>
<evidence type="ECO:0000313" key="3">
    <source>
        <dbReference type="Proteomes" id="UP000018838"/>
    </source>
</evidence>
<reference evidence="2 3" key="1">
    <citation type="journal article" date="2013" name="Int. J. Med. Microbiol.">
        <title>Legionella oakridgensis ATCC 33761 genome sequence and phenotypic characterization reveals its replication capacity in amoebae.</title>
        <authorList>
            <person name="Brzuszkiewicz E."/>
            <person name="Schulz T."/>
            <person name="Rydzewski K."/>
            <person name="Daniel R."/>
            <person name="Gillmaier N."/>
            <person name="Dittmann C."/>
            <person name="Holland G."/>
            <person name="Schunder E."/>
            <person name="Lautner M."/>
            <person name="Eisenreich W."/>
            <person name="Luck C."/>
            <person name="Heuner K."/>
        </authorList>
    </citation>
    <scope>NUCLEOTIDE SEQUENCE [LARGE SCALE GENOMIC DNA]</scope>
    <source>
        <strain>OR-10</strain>
        <strain evidence="3">ATCC 33761</strain>
    </source>
</reference>
<protein>
    <submittedName>
        <fullName evidence="2">Uncharacterized protein</fullName>
    </submittedName>
</protein>
<dbReference type="AlphaFoldDB" id="W0BEL0"/>
<feature type="transmembrane region" description="Helical" evidence="1">
    <location>
        <begin position="12"/>
        <end position="30"/>
    </location>
</feature>
<keyword evidence="1" id="KW-0812">Transmembrane</keyword>
<evidence type="ECO:0000313" key="2">
    <source>
        <dbReference type="EMBL" id="AHE67072.1"/>
    </source>
</evidence>
<gene>
    <name evidence="2" type="ORF">Loa_01523</name>
</gene>